<evidence type="ECO:0000313" key="11">
    <source>
        <dbReference type="Proteomes" id="UP000618795"/>
    </source>
</evidence>
<evidence type="ECO:0000256" key="6">
    <source>
        <dbReference type="HAMAP-Rule" id="MF_00235"/>
    </source>
</evidence>
<gene>
    <name evidence="6 10" type="primary">adk</name>
    <name evidence="10" type="ORF">GCM10010260_30220</name>
</gene>
<evidence type="ECO:0000256" key="2">
    <source>
        <dbReference type="ARBA" id="ARBA00022727"/>
    </source>
</evidence>
<dbReference type="Gene3D" id="3.40.50.300">
    <property type="entry name" value="P-loop containing nucleotide triphosphate hydrolases"/>
    <property type="match status" value="1"/>
</dbReference>
<reference evidence="10" key="2">
    <citation type="submission" date="2020-09" db="EMBL/GenBank/DDBJ databases">
        <authorList>
            <person name="Sun Q."/>
            <person name="Ohkuma M."/>
        </authorList>
    </citation>
    <scope>NUCLEOTIDE SEQUENCE</scope>
    <source>
        <strain evidence="10">JCM 4369</strain>
    </source>
</reference>
<feature type="binding site" evidence="6">
    <location>
        <position position="130"/>
    </location>
    <ligand>
        <name>Zn(2+)</name>
        <dbReference type="ChEBI" id="CHEBI:29105"/>
        <note>structural</note>
    </ligand>
</feature>
<evidence type="ECO:0000256" key="4">
    <source>
        <dbReference type="ARBA" id="ARBA00022777"/>
    </source>
</evidence>
<feature type="binding site" evidence="6">
    <location>
        <position position="171"/>
    </location>
    <ligand>
        <name>AMP</name>
        <dbReference type="ChEBI" id="CHEBI:456215"/>
    </ligand>
</feature>
<dbReference type="NCBIfam" id="TIGR01351">
    <property type="entry name" value="adk"/>
    <property type="match status" value="1"/>
</dbReference>
<comment type="pathway">
    <text evidence="6">Purine metabolism; AMP biosynthesis via salvage pathway; AMP from ADP: step 1/1.</text>
</comment>
<dbReference type="AlphaFoldDB" id="A0A918MBK9"/>
<name>A0A918MBK9_9ACTN</name>
<keyword evidence="1 6" id="KW-0808">Transferase</keyword>
<feature type="region of interest" description="NMP" evidence="6">
    <location>
        <begin position="30"/>
        <end position="59"/>
    </location>
</feature>
<comment type="caution">
    <text evidence="10">The sequence shown here is derived from an EMBL/GenBank/DDBJ whole genome shotgun (WGS) entry which is preliminary data.</text>
</comment>
<keyword evidence="6" id="KW-0963">Cytoplasm</keyword>
<evidence type="ECO:0000256" key="1">
    <source>
        <dbReference type="ARBA" id="ARBA00022679"/>
    </source>
</evidence>
<evidence type="ECO:0000259" key="9">
    <source>
        <dbReference type="Pfam" id="PF05191"/>
    </source>
</evidence>
<keyword evidence="5 6" id="KW-0067">ATP-binding</keyword>
<comment type="function">
    <text evidence="6">Catalyzes the reversible transfer of the terminal phosphate group between ATP and AMP. Plays an important role in cellular energy homeostasis and in adenine nucleotide metabolism.</text>
</comment>
<feature type="binding site" evidence="6">
    <location>
        <position position="127"/>
    </location>
    <ligand>
        <name>ATP</name>
        <dbReference type="ChEBI" id="CHEBI:30616"/>
    </ligand>
</feature>
<dbReference type="SUPFAM" id="SSF52540">
    <property type="entry name" value="P-loop containing nucleoside triphosphate hydrolases"/>
    <property type="match status" value="1"/>
</dbReference>
<organism evidence="10 11">
    <name type="scientific">Streptomyces filipinensis</name>
    <dbReference type="NCBI Taxonomy" id="66887"/>
    <lineage>
        <taxon>Bacteria</taxon>
        <taxon>Bacillati</taxon>
        <taxon>Actinomycetota</taxon>
        <taxon>Actinomycetes</taxon>
        <taxon>Kitasatosporales</taxon>
        <taxon>Streptomycetaceae</taxon>
        <taxon>Streptomyces</taxon>
    </lineage>
</organism>
<keyword evidence="6" id="KW-0862">Zinc</keyword>
<dbReference type="HAMAP" id="MF_00235">
    <property type="entry name" value="Adenylate_kinase_Adk"/>
    <property type="match status" value="1"/>
</dbReference>
<evidence type="ECO:0000256" key="5">
    <source>
        <dbReference type="ARBA" id="ARBA00022840"/>
    </source>
</evidence>
<keyword evidence="6" id="KW-0479">Metal-binding</keyword>
<dbReference type="GO" id="GO:0044209">
    <property type="term" value="P:AMP salvage"/>
    <property type="evidence" value="ECO:0007669"/>
    <property type="project" value="UniProtKB-UniRule"/>
</dbReference>
<feature type="binding site" evidence="6">
    <location>
        <position position="133"/>
    </location>
    <ligand>
        <name>Zn(2+)</name>
        <dbReference type="ChEBI" id="CHEBI:29105"/>
        <note>structural</note>
    </ligand>
</feature>
<accession>A0A918MBK9</accession>
<feature type="binding site" evidence="6">
    <location>
        <position position="36"/>
    </location>
    <ligand>
        <name>AMP</name>
        <dbReference type="ChEBI" id="CHEBI:456215"/>
    </ligand>
</feature>
<comment type="domain">
    <text evidence="6">Consists of three domains, a large central CORE domain and two small peripheral domains, NMPbind and LID, which undergo movements during catalysis. The LID domain closes over the site of phosphoryl transfer upon ATP binding. Assembling and dissambling the active center during each catalytic cycle provides an effective means to prevent ATP hydrolysis. Some bacteria have evolved a zinc-coordinating structure that stabilizes the LID domain.</text>
</comment>
<feature type="binding site" evidence="6">
    <location>
        <position position="160"/>
    </location>
    <ligand>
        <name>AMP</name>
        <dbReference type="ChEBI" id="CHEBI:456215"/>
    </ligand>
</feature>
<keyword evidence="4 6" id="KW-0418">Kinase</keyword>
<keyword evidence="11" id="KW-1185">Reference proteome</keyword>
<feature type="binding site" evidence="6">
    <location>
        <position position="150"/>
    </location>
    <ligand>
        <name>Zn(2+)</name>
        <dbReference type="ChEBI" id="CHEBI:29105"/>
        <note>structural</note>
    </ligand>
</feature>
<feature type="binding site" evidence="6">
    <location>
        <begin position="85"/>
        <end position="88"/>
    </location>
    <ligand>
        <name>AMP</name>
        <dbReference type="ChEBI" id="CHEBI:456215"/>
    </ligand>
</feature>
<dbReference type="GO" id="GO:0005737">
    <property type="term" value="C:cytoplasm"/>
    <property type="evidence" value="ECO:0007669"/>
    <property type="project" value="UniProtKB-SubCell"/>
</dbReference>
<feature type="binding site" evidence="6">
    <location>
        <position position="199"/>
    </location>
    <ligand>
        <name>ATP</name>
        <dbReference type="ChEBI" id="CHEBI:30616"/>
    </ligand>
</feature>
<dbReference type="InterPro" id="IPR000850">
    <property type="entry name" value="Adenylat/UMP-CMP_kin"/>
</dbReference>
<evidence type="ECO:0000313" key="10">
    <source>
        <dbReference type="EMBL" id="GGU93290.1"/>
    </source>
</evidence>
<dbReference type="NCBIfam" id="NF001381">
    <property type="entry name" value="PRK00279.1-3"/>
    <property type="match status" value="1"/>
</dbReference>
<dbReference type="PANTHER" id="PTHR23359">
    <property type="entry name" value="NUCLEOTIDE KINASE"/>
    <property type="match status" value="1"/>
</dbReference>
<proteinExistence type="inferred from homology"/>
<dbReference type="NCBIfam" id="NF011100">
    <property type="entry name" value="PRK14527.1"/>
    <property type="match status" value="1"/>
</dbReference>
<evidence type="ECO:0000256" key="8">
    <source>
        <dbReference type="RuleBase" id="RU003331"/>
    </source>
</evidence>
<dbReference type="GO" id="GO:0008270">
    <property type="term" value="F:zinc ion binding"/>
    <property type="evidence" value="ECO:0007669"/>
    <property type="project" value="UniProtKB-UniRule"/>
</dbReference>
<dbReference type="Pfam" id="PF00406">
    <property type="entry name" value="ADK"/>
    <property type="match status" value="1"/>
</dbReference>
<feature type="region of interest" description="LID" evidence="6">
    <location>
        <begin position="126"/>
        <end position="163"/>
    </location>
</feature>
<evidence type="ECO:0000256" key="7">
    <source>
        <dbReference type="RuleBase" id="RU003330"/>
    </source>
</evidence>
<dbReference type="InterPro" id="IPR007862">
    <property type="entry name" value="Adenylate_kinase_lid-dom"/>
</dbReference>
<reference evidence="10" key="1">
    <citation type="journal article" date="2014" name="Int. J. Syst. Evol. Microbiol.">
        <title>Complete genome sequence of Corynebacterium casei LMG S-19264T (=DSM 44701T), isolated from a smear-ripened cheese.</title>
        <authorList>
            <consortium name="US DOE Joint Genome Institute (JGI-PGF)"/>
            <person name="Walter F."/>
            <person name="Albersmeier A."/>
            <person name="Kalinowski J."/>
            <person name="Ruckert C."/>
        </authorList>
    </citation>
    <scope>NUCLEOTIDE SEQUENCE</scope>
    <source>
        <strain evidence="10">JCM 4369</strain>
    </source>
</reference>
<comment type="similarity">
    <text evidence="6 7">Belongs to the adenylate kinase family.</text>
</comment>
<dbReference type="FunFam" id="3.40.50.300:FF:000106">
    <property type="entry name" value="Adenylate kinase mitochondrial"/>
    <property type="match status" value="1"/>
</dbReference>
<comment type="catalytic activity">
    <reaction evidence="6 8">
        <text>AMP + ATP = 2 ADP</text>
        <dbReference type="Rhea" id="RHEA:12973"/>
        <dbReference type="ChEBI" id="CHEBI:30616"/>
        <dbReference type="ChEBI" id="CHEBI:456215"/>
        <dbReference type="ChEBI" id="CHEBI:456216"/>
        <dbReference type="EC" id="2.7.4.3"/>
    </reaction>
</comment>
<keyword evidence="2 6" id="KW-0545">Nucleotide biosynthesis</keyword>
<evidence type="ECO:0000256" key="3">
    <source>
        <dbReference type="ARBA" id="ARBA00022741"/>
    </source>
</evidence>
<dbReference type="Pfam" id="PF05191">
    <property type="entry name" value="ADK_lid"/>
    <property type="match status" value="1"/>
</dbReference>
<dbReference type="PRINTS" id="PR00094">
    <property type="entry name" value="ADENYLTKNASE"/>
</dbReference>
<dbReference type="GO" id="GO:0005524">
    <property type="term" value="F:ATP binding"/>
    <property type="evidence" value="ECO:0007669"/>
    <property type="project" value="UniProtKB-UniRule"/>
</dbReference>
<feature type="binding site" evidence="6">
    <location>
        <position position="92"/>
    </location>
    <ligand>
        <name>AMP</name>
        <dbReference type="ChEBI" id="CHEBI:456215"/>
    </ligand>
</feature>
<dbReference type="RefSeq" id="WP_191874001.1">
    <property type="nucleotide sequence ID" value="NZ_BMTD01000005.1"/>
</dbReference>
<dbReference type="EMBL" id="BMTD01000005">
    <property type="protein sequence ID" value="GGU93290.1"/>
    <property type="molecule type" value="Genomic_DNA"/>
</dbReference>
<dbReference type="InterPro" id="IPR027417">
    <property type="entry name" value="P-loop_NTPase"/>
</dbReference>
<dbReference type="CDD" id="cd01428">
    <property type="entry name" value="ADK"/>
    <property type="match status" value="1"/>
</dbReference>
<comment type="subcellular location">
    <subcellularLocation>
        <location evidence="6 8">Cytoplasm</location>
    </subcellularLocation>
</comment>
<dbReference type="InterPro" id="IPR006259">
    <property type="entry name" value="Adenyl_kin_sub"/>
</dbReference>
<dbReference type="Proteomes" id="UP000618795">
    <property type="component" value="Unassembled WGS sequence"/>
</dbReference>
<protein>
    <recommendedName>
        <fullName evidence="6 8">Adenylate kinase</fullName>
        <shortName evidence="6">AK</shortName>
        <ecNumber evidence="6 8">2.7.4.3</ecNumber>
    </recommendedName>
    <alternativeName>
        <fullName evidence="6">ATP-AMP transphosphorylase</fullName>
    </alternativeName>
    <alternativeName>
        <fullName evidence="6">ATP:AMP phosphotransferase</fullName>
    </alternativeName>
    <alternativeName>
        <fullName evidence="6">Adenylate monophosphate kinase</fullName>
    </alternativeName>
</protein>
<feature type="binding site" evidence="6">
    <location>
        <begin position="10"/>
        <end position="15"/>
    </location>
    <ligand>
        <name>ATP</name>
        <dbReference type="ChEBI" id="CHEBI:30616"/>
    </ligand>
</feature>
<feature type="binding site" evidence="6">
    <location>
        <position position="31"/>
    </location>
    <ligand>
        <name>AMP</name>
        <dbReference type="ChEBI" id="CHEBI:456215"/>
    </ligand>
</feature>
<sequence length="234" mass="25143">MDLLLIGPPGVGKGTQAARLRQALGVPHLSTGDLLRRHVAEGTRLGAAAAAHMRRGDLVPDALVTEMALDQILGPSCAAGVALDGFPRTPAQAEALDSALAGQRRELAAVLHLTAPEETLLRRLTGRRTCRGCGASYHLDANRPRAAGRCDICGDRLVQRADDTAEIARARLVVHTRQTQPLLERYRRAGVLHEIDGCGDVDDVTRRLLALLGQGAQCRVRTGKGLVTWSWSRH</sequence>
<feature type="domain" description="Adenylate kinase active site lid" evidence="9">
    <location>
        <begin position="127"/>
        <end position="162"/>
    </location>
</feature>
<feature type="binding site" evidence="6">
    <location>
        <begin position="57"/>
        <end position="59"/>
    </location>
    <ligand>
        <name>AMP</name>
        <dbReference type="ChEBI" id="CHEBI:456215"/>
    </ligand>
</feature>
<feature type="binding site" evidence="6">
    <location>
        <begin position="136"/>
        <end position="137"/>
    </location>
    <ligand>
        <name>ATP</name>
        <dbReference type="ChEBI" id="CHEBI:30616"/>
    </ligand>
</feature>
<feature type="binding site" evidence="6">
    <location>
        <position position="153"/>
    </location>
    <ligand>
        <name>Zn(2+)</name>
        <dbReference type="ChEBI" id="CHEBI:29105"/>
        <note>structural</note>
    </ligand>
</feature>
<keyword evidence="3 6" id="KW-0547">Nucleotide-binding</keyword>
<dbReference type="EC" id="2.7.4.3" evidence="6 8"/>
<comment type="subunit">
    <text evidence="6 8">Monomer.</text>
</comment>
<dbReference type="GO" id="GO:0004017">
    <property type="term" value="F:AMP kinase activity"/>
    <property type="evidence" value="ECO:0007669"/>
    <property type="project" value="UniProtKB-UniRule"/>
</dbReference>